<feature type="binding site" evidence="17">
    <location>
        <position position="281"/>
    </location>
    <ligand>
        <name>Mg(2+)</name>
        <dbReference type="ChEBI" id="CHEBI:18420"/>
    </ligand>
</feature>
<feature type="binding site" evidence="17">
    <location>
        <position position="285"/>
    </location>
    <ligand>
        <name>Mg(2+)</name>
        <dbReference type="ChEBI" id="CHEBI:18420"/>
    </ligand>
</feature>
<feature type="domain" description="Alpha-D-phosphohexomutase alpha/beta/alpha" evidence="19">
    <location>
        <begin position="62"/>
        <end position="94"/>
    </location>
</feature>
<dbReference type="InterPro" id="IPR049023">
    <property type="entry name" value="AMG1_II"/>
</dbReference>
<evidence type="ECO:0000256" key="4">
    <source>
        <dbReference type="ARBA" id="ARBA00012731"/>
    </source>
</evidence>
<dbReference type="InterPro" id="IPR049022">
    <property type="entry name" value="AMG1_III"/>
</dbReference>
<evidence type="ECO:0000259" key="21">
    <source>
        <dbReference type="Pfam" id="PF21405"/>
    </source>
</evidence>
<keyword evidence="24" id="KW-1185">Reference proteome</keyword>
<dbReference type="InterPro" id="IPR016657">
    <property type="entry name" value="PAGM"/>
</dbReference>
<dbReference type="Pfam" id="PF00408">
    <property type="entry name" value="PGM_PMM_IV"/>
    <property type="match status" value="1"/>
</dbReference>
<evidence type="ECO:0000256" key="14">
    <source>
        <dbReference type="PIRNR" id="PIRNR016408"/>
    </source>
</evidence>
<dbReference type="FunFam" id="3.40.120.10:FF:000013">
    <property type="entry name" value="Phosphoacetylglucosamine mutase"/>
    <property type="match status" value="1"/>
</dbReference>
<dbReference type="InterPro" id="IPR036900">
    <property type="entry name" value="A-D-PHexomutase_C_sf"/>
</dbReference>
<feature type="active site" description="Phosphoserine intermediate" evidence="15">
    <location>
        <position position="69"/>
    </location>
</feature>
<feature type="binding site" description="via phosphate group" evidence="17">
    <location>
        <position position="69"/>
    </location>
    <ligand>
        <name>Mg(2+)</name>
        <dbReference type="ChEBI" id="CHEBI:18420"/>
    </ligand>
</feature>
<dbReference type="VEuPathDB" id="VectorBase:CPIJ011260"/>
<feature type="domain" description="Alpha-D-phosphohexomutase C-terminal" evidence="18">
    <location>
        <begin position="458"/>
        <end position="532"/>
    </location>
</feature>
<dbReference type="SUPFAM" id="SSF53738">
    <property type="entry name" value="Phosphoglucomutase, first 3 domains"/>
    <property type="match status" value="4"/>
</dbReference>
<gene>
    <name evidence="23" type="primary">6043962</name>
    <name evidence="22" type="ORF">CpipJ_CPIJ011260</name>
</gene>
<evidence type="ECO:0000256" key="16">
    <source>
        <dbReference type="PIRSR" id="PIRSR016408-2"/>
    </source>
</evidence>
<evidence type="ECO:0000256" key="8">
    <source>
        <dbReference type="ARBA" id="ARBA00023235"/>
    </source>
</evidence>
<feature type="domain" description="Alpha-D-phosphohexomutase alpha/beta/alpha" evidence="19">
    <location>
        <begin position="123"/>
        <end position="173"/>
    </location>
</feature>
<dbReference type="GO" id="GO:0006048">
    <property type="term" value="P:UDP-N-acetylglucosamine biosynthetic process"/>
    <property type="evidence" value="ECO:0007669"/>
    <property type="project" value="UniProtKB-UniRule"/>
</dbReference>
<dbReference type="HOGENOM" id="CLU_022890_1_0_1"/>
<evidence type="ECO:0000313" key="22">
    <source>
        <dbReference type="EMBL" id="EDS35802.1"/>
    </source>
</evidence>
<reference evidence="22" key="1">
    <citation type="submission" date="2007-03" db="EMBL/GenBank/DDBJ databases">
        <title>Annotation of Culex pipiens quinquefasciatus.</title>
        <authorList>
            <consortium name="The Broad Institute Genome Sequencing Platform"/>
            <person name="Atkinson P.W."/>
            <person name="Hemingway J."/>
            <person name="Christensen B.M."/>
            <person name="Higgs S."/>
            <person name="Kodira C."/>
            <person name="Hannick L."/>
            <person name="Megy K."/>
            <person name="O'Leary S."/>
            <person name="Pearson M."/>
            <person name="Haas B.J."/>
            <person name="Mauceli E."/>
            <person name="Wortman J.R."/>
            <person name="Lee N.H."/>
            <person name="Guigo R."/>
            <person name="Stanke M."/>
            <person name="Alvarado L."/>
            <person name="Amedeo P."/>
            <person name="Antoine C.H."/>
            <person name="Arensburger P."/>
            <person name="Bidwell S.L."/>
            <person name="Crawford M."/>
            <person name="Camaro F."/>
            <person name="Devon K."/>
            <person name="Engels R."/>
            <person name="Hammond M."/>
            <person name="Howarth C."/>
            <person name="Koehrsen M."/>
            <person name="Lawson D."/>
            <person name="Montgomery P."/>
            <person name="Nene V."/>
            <person name="Nusbaum C."/>
            <person name="Puiu D."/>
            <person name="Romero-Severson J."/>
            <person name="Severson D.W."/>
            <person name="Shumway M."/>
            <person name="Sisk P."/>
            <person name="Stolte C."/>
            <person name="Zeng Q."/>
            <person name="Eisenstadt E."/>
            <person name="Fraser-Liggett C."/>
            <person name="Strausberg R."/>
            <person name="Galagan J."/>
            <person name="Birren B."/>
            <person name="Collins F.H."/>
        </authorList>
    </citation>
    <scope>NUCLEOTIDE SEQUENCE [LARGE SCALE GENOMIC DNA]</scope>
    <source>
        <strain evidence="22">JHB</strain>
    </source>
</reference>
<accession>B0WVX0</accession>
<comment type="function">
    <text evidence="14">Catalyzes the conversion of GlcNAc-6-P into GlcNAc-1-P during the synthesis of uridine diphosphate/UDP-GlcNAc, a sugar nucleotide critical to multiple glycosylation pathways including protein N- and O-glycosylation.</text>
</comment>
<dbReference type="Gene3D" id="3.30.310.50">
    <property type="entry name" value="Alpha-D-phosphohexomutase, C-terminal domain"/>
    <property type="match status" value="1"/>
</dbReference>
<evidence type="ECO:0000256" key="13">
    <source>
        <dbReference type="ARBA" id="ARBA00059527"/>
    </source>
</evidence>
<sequence>MTFNLRQVYAFAREYHQKRDSQKEIQYGTAGFRSHADNLDYVMYRMGLLAVLRSRAKGGQVIGVMITASHNPEQDNGVKLVDPMGEMLEQSWERLATDLVNVSDADLEGQIAKISTEQGIDNNEPAKVYVGMDTRYHSPQLAKAVLNGIAALKGSVRDFGIVTTPMLHYFVTCSNTDLAYGLPTEEGYMTKLLTAFKRIRGNTFAKGNYTNKVFYDGANGVGSLKMLGFVRKFDGYLDVKVFNSNGKINFNCGADFVKTNQRAPHGIPEDLEPNARCVSVDGDADRVVYYYTDEDGVFHLLDGDRIATLIAGYLKELVEKCGVELEMGLVQTAYANGASTDYIVNQLKVPVACAPTGVKHLHHKALDYDVGVYFEANGHGTVIYNAEAKKRIAAASKDESLTQEQRDAAKLLLSTIDLTNETVGDAISDMLLVETVLHYRGWSLQDWFAAYADLPNVLMKVKVEDRNVFTTTDDERVCVKPEGLQDAINEIVAKYPRGRSFVRPSGTEDVVRVYAESETKDGTLQLALEVANVVFDRAGGVGARPELAKI</sequence>
<dbReference type="PROSITE" id="PS00710">
    <property type="entry name" value="PGM_PMM"/>
    <property type="match status" value="1"/>
</dbReference>
<dbReference type="GO" id="GO:0005975">
    <property type="term" value="P:carbohydrate metabolic process"/>
    <property type="evidence" value="ECO:0007669"/>
    <property type="project" value="InterPro"/>
</dbReference>
<comment type="cofactor">
    <cofactor evidence="14 17">
        <name>Mg(2+)</name>
        <dbReference type="ChEBI" id="CHEBI:18420"/>
    </cofactor>
    <text evidence="14 17">Binds 1 Mg(2+) ion per subunit.</text>
</comment>
<dbReference type="Proteomes" id="UP000002320">
    <property type="component" value="Unassembled WGS sequence"/>
</dbReference>
<feature type="binding site" evidence="16">
    <location>
        <begin position="375"/>
        <end position="377"/>
    </location>
    <ligand>
        <name>substrate</name>
    </ligand>
</feature>
<dbReference type="Pfam" id="PF21405">
    <property type="entry name" value="AMG1_II"/>
    <property type="match status" value="1"/>
</dbReference>
<evidence type="ECO:0000313" key="23">
    <source>
        <dbReference type="EnsemblMetazoa" id="CPIJ011260-PA"/>
    </source>
</evidence>
<dbReference type="Gene3D" id="3.40.120.10">
    <property type="entry name" value="Alpha-D-Glucose-1,6-Bisphosphate, subunit A, domain 3"/>
    <property type="match status" value="3"/>
</dbReference>
<dbReference type="GO" id="GO:0071555">
    <property type="term" value="P:cell wall organization"/>
    <property type="evidence" value="ECO:0007669"/>
    <property type="project" value="UniProtKB-KW"/>
</dbReference>
<evidence type="ECO:0000256" key="11">
    <source>
        <dbReference type="ARBA" id="ARBA00031926"/>
    </source>
</evidence>
<dbReference type="STRING" id="7176.B0WVX0"/>
<feature type="domain" description="Phosphoacetylglucosamine mutase AMG1" evidence="21">
    <location>
        <begin position="184"/>
        <end position="288"/>
    </location>
</feature>
<evidence type="ECO:0000256" key="15">
    <source>
        <dbReference type="PIRSR" id="PIRSR016408-1"/>
    </source>
</evidence>
<dbReference type="InterPro" id="IPR005843">
    <property type="entry name" value="A-D-PHexomutase_C"/>
</dbReference>
<evidence type="ECO:0000313" key="24">
    <source>
        <dbReference type="Proteomes" id="UP000002320"/>
    </source>
</evidence>
<dbReference type="VEuPathDB" id="VectorBase:CQUJHB015281"/>
<dbReference type="EC" id="5.4.2.3" evidence="4 14"/>
<dbReference type="InParanoid" id="B0WVX0"/>
<comment type="similarity">
    <text evidence="3 14">Belongs to the phosphohexose mutase family.</text>
</comment>
<dbReference type="InterPro" id="IPR005844">
    <property type="entry name" value="A-D-PHexomutase_a/b/a-I"/>
</dbReference>
<evidence type="ECO:0000259" key="18">
    <source>
        <dbReference type="Pfam" id="PF00408"/>
    </source>
</evidence>
<dbReference type="FunCoup" id="B0WVX0">
    <property type="interactions" value="1122"/>
</dbReference>
<keyword evidence="5" id="KW-0597">Phosphoprotein</keyword>
<evidence type="ECO:0000259" key="19">
    <source>
        <dbReference type="Pfam" id="PF02878"/>
    </source>
</evidence>
<comment type="function">
    <text evidence="13">Catalyzes the conversion of GlcNAc-6-P into GlcNAc-1-P during the synthesis of uridine diphosphate/UDP-GlcNAc, which is a biosynthetic precursor of chitin and also supplies the amino sugars for N-linked oligosaccharides of glycoproteins.</text>
</comment>
<evidence type="ECO:0000256" key="9">
    <source>
        <dbReference type="ARBA" id="ARBA00023277"/>
    </source>
</evidence>
<evidence type="ECO:0000256" key="17">
    <source>
        <dbReference type="PIRSR" id="PIRSR016408-3"/>
    </source>
</evidence>
<keyword evidence="8 14" id="KW-0413">Isomerase</keyword>
<dbReference type="Pfam" id="PF02878">
    <property type="entry name" value="PGM_PMM_I"/>
    <property type="match status" value="2"/>
</dbReference>
<dbReference type="UniPathway" id="UPA00113">
    <property type="reaction ID" value="UER00530"/>
</dbReference>
<dbReference type="PANTHER" id="PTHR45955:SF1">
    <property type="entry name" value="PHOSPHOACETYLGLUCOSAMINE MUTASE"/>
    <property type="match status" value="1"/>
</dbReference>
<name>B0WVX0_CULQU</name>
<reference evidence="23" key="2">
    <citation type="submission" date="2020-05" db="UniProtKB">
        <authorList>
            <consortium name="EnsemblMetazoa"/>
        </authorList>
    </citation>
    <scope>IDENTIFICATION</scope>
    <source>
        <strain evidence="23">JHB</strain>
    </source>
</reference>
<keyword evidence="10" id="KW-0961">Cell wall biogenesis/degradation</keyword>
<comment type="catalytic activity">
    <reaction evidence="1 14">
        <text>N-acetyl-alpha-D-glucosamine 1-phosphate = N-acetyl-D-glucosamine 6-phosphate</text>
        <dbReference type="Rhea" id="RHEA:23804"/>
        <dbReference type="ChEBI" id="CHEBI:57513"/>
        <dbReference type="ChEBI" id="CHEBI:57776"/>
        <dbReference type="EC" id="5.4.2.3"/>
    </reaction>
</comment>
<evidence type="ECO:0000256" key="6">
    <source>
        <dbReference type="ARBA" id="ARBA00022723"/>
    </source>
</evidence>
<feature type="domain" description="Phosphoacetylglucosamine mutase AMG1" evidence="20">
    <location>
        <begin position="302"/>
        <end position="442"/>
    </location>
</feature>
<keyword evidence="7 14" id="KW-0460">Magnesium</keyword>
<feature type="binding site" evidence="16">
    <location>
        <position position="512"/>
    </location>
    <ligand>
        <name>substrate</name>
    </ligand>
</feature>
<dbReference type="GO" id="GO:0000287">
    <property type="term" value="F:magnesium ion binding"/>
    <property type="evidence" value="ECO:0007669"/>
    <property type="project" value="InterPro"/>
</dbReference>
<feature type="binding site" evidence="16">
    <location>
        <begin position="503"/>
        <end position="507"/>
    </location>
    <ligand>
        <name>substrate</name>
    </ligand>
</feature>
<dbReference type="GO" id="GO:0004610">
    <property type="term" value="F:phosphoacetylglucosamine mutase activity"/>
    <property type="evidence" value="ECO:0007669"/>
    <property type="project" value="UniProtKB-UniRule"/>
</dbReference>
<evidence type="ECO:0000256" key="12">
    <source>
        <dbReference type="ARBA" id="ARBA00032065"/>
    </source>
</evidence>
<dbReference type="InterPro" id="IPR016055">
    <property type="entry name" value="A-D-PHexomutase_a/b/a-I/II/III"/>
</dbReference>
<evidence type="ECO:0000256" key="10">
    <source>
        <dbReference type="ARBA" id="ARBA00023316"/>
    </source>
</evidence>
<evidence type="ECO:0000256" key="5">
    <source>
        <dbReference type="ARBA" id="ARBA00022553"/>
    </source>
</evidence>
<dbReference type="AlphaFoldDB" id="B0WVX0"/>
<dbReference type="InterPro" id="IPR016066">
    <property type="entry name" value="A-D-PHexomutase_CS"/>
</dbReference>
<evidence type="ECO:0000256" key="1">
    <source>
        <dbReference type="ARBA" id="ARBA00000558"/>
    </source>
</evidence>
<dbReference type="FunFam" id="3.40.120.10:FF:000023">
    <property type="entry name" value="Phosphoacetylglucosamine mutase"/>
    <property type="match status" value="1"/>
</dbReference>
<dbReference type="OrthoDB" id="1928at2759"/>
<evidence type="ECO:0000256" key="2">
    <source>
        <dbReference type="ARBA" id="ARBA00004865"/>
    </source>
</evidence>
<dbReference type="KEGG" id="cqu:CpipJ_CPIJ011260"/>
<protein>
    <recommendedName>
        <fullName evidence="4 14">Phosphoacetylglucosamine mutase</fullName>
        <shortName evidence="14">PAGM</shortName>
        <ecNumber evidence="4 14">5.4.2.3</ecNumber>
    </recommendedName>
    <alternativeName>
        <fullName evidence="12 14">Acetylglucosamine phosphomutase</fullName>
    </alternativeName>
    <alternativeName>
        <fullName evidence="11 14">N-acetylglucosamine-phosphate mutase</fullName>
    </alternativeName>
</protein>
<comment type="pathway">
    <text evidence="2 14">Nucleotide-sugar biosynthesis; UDP-N-acetyl-alpha-D-glucosamine biosynthesis; N-acetyl-alpha-D-glucosamine 1-phosphate from alpha-D-glucosamine 6-phosphate (route I): step 2/2.</text>
</comment>
<proteinExistence type="inferred from homology"/>
<evidence type="ECO:0000259" key="20">
    <source>
        <dbReference type="Pfam" id="PF21404"/>
    </source>
</evidence>
<dbReference type="PANTHER" id="PTHR45955">
    <property type="entry name" value="PHOSPHOACETYLGLUCOSAMINE MUTASE"/>
    <property type="match status" value="1"/>
</dbReference>
<dbReference type="FunFam" id="3.30.310.50:FF:000003">
    <property type="entry name" value="Phosphoacetylglucosamine mutase"/>
    <property type="match status" value="1"/>
</dbReference>
<dbReference type="eggNOG" id="KOG2537">
    <property type="taxonomic scope" value="Eukaryota"/>
</dbReference>
<evidence type="ECO:0000256" key="7">
    <source>
        <dbReference type="ARBA" id="ARBA00022842"/>
    </source>
</evidence>
<dbReference type="SUPFAM" id="SSF55957">
    <property type="entry name" value="Phosphoglucomutase, C-terminal domain"/>
    <property type="match status" value="1"/>
</dbReference>
<keyword evidence="9" id="KW-0119">Carbohydrate metabolism</keyword>
<keyword evidence="6 14" id="KW-0479">Metal-binding</keyword>
<dbReference type="PIRSF" id="PIRSF016408">
    <property type="entry name" value="PAGM"/>
    <property type="match status" value="1"/>
</dbReference>
<dbReference type="CDD" id="cd03086">
    <property type="entry name" value="PGM3"/>
    <property type="match status" value="1"/>
</dbReference>
<dbReference type="OMA" id="WEAYATK"/>
<feature type="binding site" evidence="17">
    <location>
        <position position="283"/>
    </location>
    <ligand>
        <name>Mg(2+)</name>
        <dbReference type="ChEBI" id="CHEBI:18420"/>
    </ligand>
</feature>
<dbReference type="EMBL" id="DS232134">
    <property type="protein sequence ID" value="EDS35802.1"/>
    <property type="molecule type" value="Genomic_DNA"/>
</dbReference>
<dbReference type="Pfam" id="PF21404">
    <property type="entry name" value="AMG1_III"/>
    <property type="match status" value="1"/>
</dbReference>
<evidence type="ECO:0000256" key="3">
    <source>
        <dbReference type="ARBA" id="ARBA00010231"/>
    </source>
</evidence>
<dbReference type="EnsemblMetazoa" id="CPIJ011260-RA">
    <property type="protein sequence ID" value="CPIJ011260-PA"/>
    <property type="gene ID" value="CPIJ011260"/>
</dbReference>
<organism>
    <name type="scientific">Culex quinquefasciatus</name>
    <name type="common">Southern house mosquito</name>
    <name type="synonym">Culex pungens</name>
    <dbReference type="NCBI Taxonomy" id="7176"/>
    <lineage>
        <taxon>Eukaryota</taxon>
        <taxon>Metazoa</taxon>
        <taxon>Ecdysozoa</taxon>
        <taxon>Arthropoda</taxon>
        <taxon>Hexapoda</taxon>
        <taxon>Insecta</taxon>
        <taxon>Pterygota</taxon>
        <taxon>Neoptera</taxon>
        <taxon>Endopterygota</taxon>
        <taxon>Diptera</taxon>
        <taxon>Nematocera</taxon>
        <taxon>Culicoidea</taxon>
        <taxon>Culicidae</taxon>
        <taxon>Culicinae</taxon>
        <taxon>Culicini</taxon>
        <taxon>Culex</taxon>
        <taxon>Culex</taxon>
    </lineage>
</organism>